<dbReference type="KEGG" id="aei:AOY20_01660"/>
<keyword evidence="3" id="KW-1185">Reference proteome</keyword>
<dbReference type="AlphaFoldDB" id="A0A0N9VWB5"/>
<dbReference type="Pfam" id="PF11738">
    <property type="entry name" value="DUF3298"/>
    <property type="match status" value="1"/>
</dbReference>
<dbReference type="Proteomes" id="UP000064939">
    <property type="component" value="Chromosome"/>
</dbReference>
<feature type="domain" description="DUF3298" evidence="1">
    <location>
        <begin position="209"/>
        <end position="283"/>
    </location>
</feature>
<evidence type="ECO:0000259" key="1">
    <source>
        <dbReference type="Pfam" id="PF11738"/>
    </source>
</evidence>
<organism evidence="2 3">
    <name type="scientific">Acinetobacter equi</name>
    <dbReference type="NCBI Taxonomy" id="1324350"/>
    <lineage>
        <taxon>Bacteria</taxon>
        <taxon>Pseudomonadati</taxon>
        <taxon>Pseudomonadota</taxon>
        <taxon>Gammaproteobacteria</taxon>
        <taxon>Moraxellales</taxon>
        <taxon>Moraxellaceae</taxon>
        <taxon>Acinetobacter</taxon>
    </lineage>
</organism>
<dbReference type="EMBL" id="CP012808">
    <property type="protein sequence ID" value="ALH94351.1"/>
    <property type="molecule type" value="Genomic_DNA"/>
</dbReference>
<dbReference type="STRING" id="1324350.AOY20_01660"/>
<gene>
    <name evidence="2" type="ORF">AOY20_01660</name>
</gene>
<name>A0A0N9VWB5_9GAMM</name>
<dbReference type="OrthoDB" id="8610451at2"/>
<dbReference type="PROSITE" id="PS51257">
    <property type="entry name" value="PROKAR_LIPOPROTEIN"/>
    <property type="match status" value="1"/>
</dbReference>
<dbReference type="RefSeq" id="WP_054580264.1">
    <property type="nucleotide sequence ID" value="NZ_CP012808.1"/>
</dbReference>
<reference evidence="2 3" key="1">
    <citation type="journal article" date="2015" name="Int. J. Syst. Evol. Microbiol.">
        <title>Acinetobacter equi sp. nov. isolated from horse faeces.</title>
        <authorList>
            <person name="Poppel M.T."/>
            <person name="Skiebe E."/>
            <person name="Laue M."/>
            <person name="Bergmann H."/>
            <person name="Ebersberger I."/>
            <person name="Garn T."/>
            <person name="Fruth A."/>
            <person name="Baumgardt S."/>
            <person name="Busse H.J."/>
            <person name="Wilharm G."/>
        </authorList>
    </citation>
    <scope>NUCLEOTIDE SEQUENCE [LARGE SCALE GENOMIC DNA]</scope>
    <source>
        <strain evidence="2 3">114</strain>
    </source>
</reference>
<evidence type="ECO:0000313" key="3">
    <source>
        <dbReference type="Proteomes" id="UP000064939"/>
    </source>
</evidence>
<evidence type="ECO:0000313" key="2">
    <source>
        <dbReference type="EMBL" id="ALH94351.1"/>
    </source>
</evidence>
<protein>
    <recommendedName>
        <fullName evidence="1">DUF3298 domain-containing protein</fullName>
    </recommendedName>
</protein>
<accession>A0A0N9VWB5</accession>
<sequence>MFSNKISLITSIFVATVFISACQPQEPLQSAEKSELQSEKKEVELKGVIEKLNLNLPKCEDKNCPELSIERLSSNQFFVDQVIDQHIIEIFKQILDPEDLEDSMVKVEKSASDINAENINETAKQKLEYQLIPYIHSFLQLDQEVKELSANHKISFMIKPKILNSEGPLATVVLNSSNYLGGAHGSSSQQYFNFDLESKKLVPLTEILEKDQLPKLEKQAYEAFKTWIVESELSTDVNEYEQVWKFKLANNYYLGTHGLILQYGEYEIGPYIVGLPRLTIPYDQLNGIIKAKYLPQATATSEVLISANK</sequence>
<dbReference type="Gene3D" id="3.90.640.20">
    <property type="entry name" value="Heat-shock cognate protein, ATPase"/>
    <property type="match status" value="1"/>
</dbReference>
<dbReference type="InterPro" id="IPR021729">
    <property type="entry name" value="DUF3298"/>
</dbReference>
<dbReference type="Gene3D" id="3.30.565.40">
    <property type="entry name" value="Fervidobacterium nodosum Rt17-B1 like"/>
    <property type="match status" value="1"/>
</dbReference>
<proteinExistence type="predicted"/>
<dbReference type="InterPro" id="IPR037126">
    <property type="entry name" value="PdaC/RsiV-like_sf"/>
</dbReference>